<evidence type="ECO:0000256" key="2">
    <source>
        <dbReference type="ARBA" id="ARBA00022596"/>
    </source>
</evidence>
<evidence type="ECO:0000313" key="10">
    <source>
        <dbReference type="Proteomes" id="UP000179266"/>
    </source>
</evidence>
<gene>
    <name evidence="9" type="ORF">A2161_08440</name>
</gene>
<dbReference type="GO" id="GO:0051604">
    <property type="term" value="P:protein maturation"/>
    <property type="evidence" value="ECO:0007669"/>
    <property type="project" value="InterPro"/>
</dbReference>
<keyword evidence="5" id="KW-0378">Hydrolase</keyword>
<sequence length="230" mass="26016">MKKVQGNKNIQIVTKIMEANDRIADENRQRFAEHGLFVVDIMGSPGSGKTSLLETTIPNLLKKQLKVGVIVGDIMTTNDAERISVFSIPVIQIMTESFGGACHLNASMIRQALDQLNLEDMDILFIENVGNLVCPAEFDIGHNERVVLISVTEGEDKPAKYPLAFRIADLVILTKTDLLPYLDFDINIFYKNLKWVNPKTQVFDLSAKKEKNLQNWINWLEQKIKKTGDR</sequence>
<keyword evidence="6" id="KW-0862">Zinc</keyword>
<evidence type="ECO:0000313" key="9">
    <source>
        <dbReference type="EMBL" id="OGL45675.1"/>
    </source>
</evidence>
<dbReference type="PIRSF" id="PIRSF005624">
    <property type="entry name" value="Ni-bind_GTPase"/>
    <property type="match status" value="1"/>
</dbReference>
<dbReference type="InterPro" id="IPR027417">
    <property type="entry name" value="P-loop_NTPase"/>
</dbReference>
<comment type="similarity">
    <text evidence="1">Belongs to the SIMIBI class G3E GTPase family. HypB/HupM subfamily.</text>
</comment>
<keyword evidence="4" id="KW-0547">Nucleotide-binding</keyword>
<dbReference type="SUPFAM" id="SSF52540">
    <property type="entry name" value="P-loop containing nucleoside triphosphate hydrolases"/>
    <property type="match status" value="1"/>
</dbReference>
<organism evidence="9 10">
    <name type="scientific">Candidatus Schekmanbacteria bacterium RBG_13_48_7</name>
    <dbReference type="NCBI Taxonomy" id="1817878"/>
    <lineage>
        <taxon>Bacteria</taxon>
        <taxon>Candidatus Schekmaniibacteriota</taxon>
    </lineage>
</organism>
<dbReference type="NCBIfam" id="TIGR00073">
    <property type="entry name" value="hypB"/>
    <property type="match status" value="1"/>
</dbReference>
<keyword evidence="3" id="KW-0479">Metal-binding</keyword>
<dbReference type="CDD" id="cd05390">
    <property type="entry name" value="HypB"/>
    <property type="match status" value="1"/>
</dbReference>
<dbReference type="Proteomes" id="UP000179266">
    <property type="component" value="Unassembled WGS sequence"/>
</dbReference>
<dbReference type="Gene3D" id="3.40.50.300">
    <property type="entry name" value="P-loop containing nucleotide triphosphate hydrolases"/>
    <property type="match status" value="1"/>
</dbReference>
<keyword evidence="2" id="KW-0533">Nickel</keyword>
<dbReference type="GO" id="GO:0005525">
    <property type="term" value="F:GTP binding"/>
    <property type="evidence" value="ECO:0007669"/>
    <property type="project" value="UniProtKB-KW"/>
</dbReference>
<dbReference type="PANTHER" id="PTHR30134">
    <property type="entry name" value="HYDROGENASE PROTEIN ASSEMBLY PROTEIN, NICKEL CHAPERONE"/>
    <property type="match status" value="1"/>
</dbReference>
<dbReference type="GO" id="GO:0003924">
    <property type="term" value="F:GTPase activity"/>
    <property type="evidence" value="ECO:0007669"/>
    <property type="project" value="InterPro"/>
</dbReference>
<evidence type="ECO:0000256" key="3">
    <source>
        <dbReference type="ARBA" id="ARBA00022723"/>
    </source>
</evidence>
<dbReference type="InterPro" id="IPR003495">
    <property type="entry name" value="CobW/HypB/UreG_nucleotide-bd"/>
</dbReference>
<evidence type="ECO:0000256" key="4">
    <source>
        <dbReference type="ARBA" id="ARBA00022741"/>
    </source>
</evidence>
<evidence type="ECO:0000259" key="8">
    <source>
        <dbReference type="Pfam" id="PF02492"/>
    </source>
</evidence>
<dbReference type="InterPro" id="IPR004392">
    <property type="entry name" value="Hyd_mat_HypB"/>
</dbReference>
<evidence type="ECO:0000256" key="1">
    <source>
        <dbReference type="ARBA" id="ARBA00006211"/>
    </source>
</evidence>
<evidence type="ECO:0000256" key="6">
    <source>
        <dbReference type="ARBA" id="ARBA00022833"/>
    </source>
</evidence>
<dbReference type="EMBL" id="MGDD01000165">
    <property type="protein sequence ID" value="OGL45675.1"/>
    <property type="molecule type" value="Genomic_DNA"/>
</dbReference>
<dbReference type="PANTHER" id="PTHR30134:SF2">
    <property type="entry name" value="HYDROGENASE MATURATION FACTOR HYPB"/>
    <property type="match status" value="1"/>
</dbReference>
<dbReference type="GO" id="GO:0008270">
    <property type="term" value="F:zinc ion binding"/>
    <property type="evidence" value="ECO:0007669"/>
    <property type="project" value="TreeGrafter"/>
</dbReference>
<feature type="domain" description="CobW/HypB/UreG nucleotide-binding" evidence="8">
    <location>
        <begin position="38"/>
        <end position="203"/>
    </location>
</feature>
<comment type="caution">
    <text evidence="9">The sequence shown here is derived from an EMBL/GenBank/DDBJ whole genome shotgun (WGS) entry which is preliminary data.</text>
</comment>
<keyword evidence="7" id="KW-0342">GTP-binding</keyword>
<dbReference type="Pfam" id="PF02492">
    <property type="entry name" value="cobW"/>
    <property type="match status" value="1"/>
</dbReference>
<dbReference type="GO" id="GO:0016151">
    <property type="term" value="F:nickel cation binding"/>
    <property type="evidence" value="ECO:0007669"/>
    <property type="project" value="InterPro"/>
</dbReference>
<reference evidence="9 10" key="1">
    <citation type="journal article" date="2016" name="Nat. Commun.">
        <title>Thousands of microbial genomes shed light on interconnected biogeochemical processes in an aquifer system.</title>
        <authorList>
            <person name="Anantharaman K."/>
            <person name="Brown C.T."/>
            <person name="Hug L.A."/>
            <person name="Sharon I."/>
            <person name="Castelle C.J."/>
            <person name="Probst A.J."/>
            <person name="Thomas B.C."/>
            <person name="Singh A."/>
            <person name="Wilkins M.J."/>
            <person name="Karaoz U."/>
            <person name="Brodie E.L."/>
            <person name="Williams K.H."/>
            <person name="Hubbard S.S."/>
            <person name="Banfield J.F."/>
        </authorList>
    </citation>
    <scope>NUCLEOTIDE SEQUENCE [LARGE SCALE GENOMIC DNA]</scope>
</reference>
<dbReference type="AlphaFoldDB" id="A0A1F7RVT6"/>
<proteinExistence type="inferred from homology"/>
<evidence type="ECO:0000256" key="7">
    <source>
        <dbReference type="ARBA" id="ARBA00023134"/>
    </source>
</evidence>
<evidence type="ECO:0000256" key="5">
    <source>
        <dbReference type="ARBA" id="ARBA00022801"/>
    </source>
</evidence>
<protein>
    <submittedName>
        <fullName evidence="9">Hydrogenase accessory protein HypB</fullName>
    </submittedName>
</protein>
<accession>A0A1F7RVT6</accession>
<name>A0A1F7RVT6_9BACT</name>